<evidence type="ECO:0000313" key="1">
    <source>
        <dbReference type="EMBL" id="KAF3565009.1"/>
    </source>
</evidence>
<proteinExistence type="predicted"/>
<comment type="caution">
    <text evidence="1">The sequence shown here is derived from an EMBL/GenBank/DDBJ whole genome shotgun (WGS) entry which is preliminary data.</text>
</comment>
<keyword evidence="2" id="KW-1185">Reference proteome</keyword>
<organism evidence="1 2">
    <name type="scientific">Brassica cretica</name>
    <name type="common">Mustard</name>
    <dbReference type="NCBI Taxonomy" id="69181"/>
    <lineage>
        <taxon>Eukaryota</taxon>
        <taxon>Viridiplantae</taxon>
        <taxon>Streptophyta</taxon>
        <taxon>Embryophyta</taxon>
        <taxon>Tracheophyta</taxon>
        <taxon>Spermatophyta</taxon>
        <taxon>Magnoliopsida</taxon>
        <taxon>eudicotyledons</taxon>
        <taxon>Gunneridae</taxon>
        <taxon>Pentapetalae</taxon>
        <taxon>rosids</taxon>
        <taxon>malvids</taxon>
        <taxon>Brassicales</taxon>
        <taxon>Brassicaceae</taxon>
        <taxon>Brassiceae</taxon>
        <taxon>Brassica</taxon>
    </lineage>
</organism>
<gene>
    <name evidence="1" type="ORF">DY000_02011372</name>
</gene>
<name>A0ABQ7D226_BRACR</name>
<dbReference type="Proteomes" id="UP000266723">
    <property type="component" value="Unassembled WGS sequence"/>
</dbReference>
<accession>A0ABQ7D226</accession>
<evidence type="ECO:0000313" key="2">
    <source>
        <dbReference type="Proteomes" id="UP000266723"/>
    </source>
</evidence>
<reference evidence="1 2" key="1">
    <citation type="journal article" date="2020" name="BMC Genomics">
        <title>Intraspecific diversification of the crop wild relative Brassica cretica Lam. using demographic model selection.</title>
        <authorList>
            <person name="Kioukis A."/>
            <person name="Michalopoulou V.A."/>
            <person name="Briers L."/>
            <person name="Pirintsos S."/>
            <person name="Studholme D.J."/>
            <person name="Pavlidis P."/>
            <person name="Sarris P.F."/>
        </authorList>
    </citation>
    <scope>NUCLEOTIDE SEQUENCE [LARGE SCALE GENOMIC DNA]</scope>
    <source>
        <strain evidence="2">cv. PFS-1207/04</strain>
    </source>
</reference>
<sequence length="120" mass="14208">MKTATTNLLTMPSSPRFPFLLETYTQSMNLSRPRQQRRITRRVSSIWSRPVSSACLNQQAFRSLISCFLVWDLMAMWRHCSQGMVCVMRRRDGWLLLLTLQSRLLRESPSRFRLLTPLRM</sequence>
<dbReference type="EMBL" id="QGKV02000759">
    <property type="protein sequence ID" value="KAF3565009.1"/>
    <property type="molecule type" value="Genomic_DNA"/>
</dbReference>
<protein>
    <submittedName>
        <fullName evidence="1">Uncharacterized protein</fullName>
    </submittedName>
</protein>